<comment type="caution">
    <text evidence="1">The sequence shown here is derived from an EMBL/GenBank/DDBJ whole genome shotgun (WGS) entry which is preliminary data.</text>
</comment>
<evidence type="ECO:0000313" key="1">
    <source>
        <dbReference type="EMBL" id="PZQ94665.1"/>
    </source>
</evidence>
<organism evidence="1 2">
    <name type="scientific">Cereibacter sphaeroides</name>
    <name type="common">Rhodobacter sphaeroides</name>
    <dbReference type="NCBI Taxonomy" id="1063"/>
    <lineage>
        <taxon>Bacteria</taxon>
        <taxon>Pseudomonadati</taxon>
        <taxon>Pseudomonadota</taxon>
        <taxon>Alphaproteobacteria</taxon>
        <taxon>Rhodobacterales</taxon>
        <taxon>Paracoccaceae</taxon>
        <taxon>Cereibacter</taxon>
    </lineage>
</organism>
<gene>
    <name evidence="1" type="ORF">DI533_21680</name>
</gene>
<dbReference type="InterPro" id="IPR036412">
    <property type="entry name" value="HAD-like_sf"/>
</dbReference>
<name>A0A2W5S6M7_CERSP</name>
<protein>
    <submittedName>
        <fullName evidence="1">Uncharacterized protein</fullName>
    </submittedName>
</protein>
<reference evidence="1 2" key="1">
    <citation type="submission" date="2017-08" db="EMBL/GenBank/DDBJ databases">
        <title>Infants hospitalized years apart are colonized by the same room-sourced microbial strains.</title>
        <authorList>
            <person name="Brooks B."/>
            <person name="Olm M.R."/>
            <person name="Firek B.A."/>
            <person name="Baker R."/>
            <person name="Thomas B.C."/>
            <person name="Morowitz M.J."/>
            <person name="Banfield J.F."/>
        </authorList>
    </citation>
    <scope>NUCLEOTIDE SEQUENCE [LARGE SCALE GENOMIC DNA]</scope>
    <source>
        <strain evidence="1">S2_003_000_R2_11</strain>
    </source>
</reference>
<dbReference type="SUPFAM" id="SSF56784">
    <property type="entry name" value="HAD-like"/>
    <property type="match status" value="1"/>
</dbReference>
<proteinExistence type="predicted"/>
<sequence length="148" mass="16811">MRNAILDNHKTIAWDIDETLINGPNSRFFRDYIRGNPDKCHYLVTFRTPRPWAEEALEQLRAHGLDPSLISGVSSVPVDLFAAFANRHEDPDHPLLVDFDHWKGMEAARLGCTVLVDDMEASVIRGCLRHSVTFVHSHHECFALEHAA</sequence>
<dbReference type="EMBL" id="QFQS01000015">
    <property type="protein sequence ID" value="PZQ94665.1"/>
    <property type="molecule type" value="Genomic_DNA"/>
</dbReference>
<dbReference type="Proteomes" id="UP000248975">
    <property type="component" value="Unassembled WGS sequence"/>
</dbReference>
<accession>A0A2W5S6M7</accession>
<dbReference type="AlphaFoldDB" id="A0A2W5S6M7"/>
<evidence type="ECO:0000313" key="2">
    <source>
        <dbReference type="Proteomes" id="UP000248975"/>
    </source>
</evidence>